<reference evidence="1 2" key="1">
    <citation type="journal article" date="2020" name="Mol. Plant">
        <title>The Chromosome-Based Rubber Tree Genome Provides New Insights into Spurge Genome Evolution and Rubber Biosynthesis.</title>
        <authorList>
            <person name="Liu J."/>
            <person name="Shi C."/>
            <person name="Shi C.C."/>
            <person name="Li W."/>
            <person name="Zhang Q.J."/>
            <person name="Zhang Y."/>
            <person name="Li K."/>
            <person name="Lu H.F."/>
            <person name="Shi C."/>
            <person name="Zhu S.T."/>
            <person name="Xiao Z.Y."/>
            <person name="Nan H."/>
            <person name="Yue Y."/>
            <person name="Zhu X.G."/>
            <person name="Wu Y."/>
            <person name="Hong X.N."/>
            <person name="Fan G.Y."/>
            <person name="Tong Y."/>
            <person name="Zhang D."/>
            <person name="Mao C.L."/>
            <person name="Liu Y.L."/>
            <person name="Hao S.J."/>
            <person name="Liu W.Q."/>
            <person name="Lv M.Q."/>
            <person name="Zhang H.B."/>
            <person name="Liu Y."/>
            <person name="Hu-Tang G.R."/>
            <person name="Wang J.P."/>
            <person name="Wang J.H."/>
            <person name="Sun Y.H."/>
            <person name="Ni S.B."/>
            <person name="Chen W.B."/>
            <person name="Zhang X.C."/>
            <person name="Jiao Y.N."/>
            <person name="Eichler E.E."/>
            <person name="Li G.H."/>
            <person name="Liu X."/>
            <person name="Gao L.Z."/>
        </authorList>
    </citation>
    <scope>NUCLEOTIDE SEQUENCE [LARGE SCALE GENOMIC DNA]</scope>
    <source>
        <strain evidence="2">cv. GT1</strain>
        <tissue evidence="1">Leaf</tissue>
    </source>
</reference>
<comment type="caution">
    <text evidence="1">The sequence shown here is derived from an EMBL/GenBank/DDBJ whole genome shotgun (WGS) entry which is preliminary data.</text>
</comment>
<dbReference type="PANTHER" id="PTHR33592:SF19">
    <property type="match status" value="1"/>
</dbReference>
<organism evidence="1 2">
    <name type="scientific">Hevea brasiliensis</name>
    <name type="common">Para rubber tree</name>
    <name type="synonym">Siphonia brasiliensis</name>
    <dbReference type="NCBI Taxonomy" id="3981"/>
    <lineage>
        <taxon>Eukaryota</taxon>
        <taxon>Viridiplantae</taxon>
        <taxon>Streptophyta</taxon>
        <taxon>Embryophyta</taxon>
        <taxon>Tracheophyta</taxon>
        <taxon>Spermatophyta</taxon>
        <taxon>Magnoliopsida</taxon>
        <taxon>eudicotyledons</taxon>
        <taxon>Gunneridae</taxon>
        <taxon>Pentapetalae</taxon>
        <taxon>rosids</taxon>
        <taxon>fabids</taxon>
        <taxon>Malpighiales</taxon>
        <taxon>Euphorbiaceae</taxon>
        <taxon>Crotonoideae</taxon>
        <taxon>Micrandreae</taxon>
        <taxon>Hevea</taxon>
    </lineage>
</organism>
<evidence type="ECO:0000313" key="1">
    <source>
        <dbReference type="EMBL" id="KAF2325329.1"/>
    </source>
</evidence>
<accession>A0A6A6NJ86</accession>
<proteinExistence type="predicted"/>
<keyword evidence="2" id="KW-1185">Reference proteome</keyword>
<dbReference type="EMBL" id="JAAGAX010000001">
    <property type="protein sequence ID" value="KAF2325329.1"/>
    <property type="molecule type" value="Genomic_DNA"/>
</dbReference>
<dbReference type="AlphaFoldDB" id="A0A6A6NJ86"/>
<sequence>MSMQVHEAIRVPFPHTEGVLVGEKVVGLLESLVTPVTPSGPSGCTHVPTPGGPCVNNEMNYAGRRAMAPPPPYPHPMAPVGMSANRLKALSIADMVLLTSALDWYTSTTYNLVTKQVTVYEPPVDTRYASKPSATLEGLIDTSEEEGWIAIPHGELPDGWNNAQDIHSLRSLNWAFVFPATTLVFLMSMQAHEAIRVPFPRREGDLIGEKVVGLLESLVAPVTPSRSSGCSYTPKPGGPCA</sequence>
<protein>
    <submittedName>
        <fullName evidence="1">Uncharacterized protein</fullName>
    </submittedName>
</protein>
<gene>
    <name evidence="1" type="ORF">GH714_026684</name>
</gene>
<dbReference type="PANTHER" id="PTHR33592">
    <property type="entry name" value="TRANSMEMBRANE PROTEIN"/>
    <property type="match status" value="1"/>
</dbReference>
<dbReference type="Proteomes" id="UP000467840">
    <property type="component" value="Chromosome 5"/>
</dbReference>
<name>A0A6A6NJ86_HEVBR</name>
<evidence type="ECO:0000313" key="2">
    <source>
        <dbReference type="Proteomes" id="UP000467840"/>
    </source>
</evidence>